<dbReference type="SUPFAM" id="SSF51101">
    <property type="entry name" value="Mannose-binding lectins"/>
    <property type="match status" value="1"/>
</dbReference>
<dbReference type="InterPro" id="IPR036404">
    <property type="entry name" value="Jacalin-like_lectin_dom_sf"/>
</dbReference>
<dbReference type="Pfam" id="PF01419">
    <property type="entry name" value="Jacalin"/>
    <property type="match status" value="1"/>
</dbReference>
<keyword evidence="3" id="KW-1185">Reference proteome</keyword>
<evidence type="ECO:0000313" key="2">
    <source>
        <dbReference type="EMBL" id="CUS09854.1"/>
    </source>
</evidence>
<dbReference type="InterPro" id="IPR038772">
    <property type="entry name" value="Sph/SMPD2-like"/>
</dbReference>
<dbReference type="GO" id="GO:0016791">
    <property type="term" value="F:phosphatase activity"/>
    <property type="evidence" value="ECO:0007669"/>
    <property type="project" value="InterPro"/>
</dbReference>
<dbReference type="PANTHER" id="PTHR16320:SF1">
    <property type="entry name" value="SPHINGOMYELINASE DDB_G0288017"/>
    <property type="match status" value="1"/>
</dbReference>
<proteinExistence type="predicted"/>
<organism evidence="2 3">
    <name type="scientific">Tuber aestivum</name>
    <name type="common">summer truffle</name>
    <dbReference type="NCBI Taxonomy" id="59557"/>
    <lineage>
        <taxon>Eukaryota</taxon>
        <taxon>Fungi</taxon>
        <taxon>Dikarya</taxon>
        <taxon>Ascomycota</taxon>
        <taxon>Pezizomycotina</taxon>
        <taxon>Pezizomycetes</taxon>
        <taxon>Pezizales</taxon>
        <taxon>Tuberaceae</taxon>
        <taxon>Tuber</taxon>
    </lineage>
</organism>
<feature type="domain" description="Jacalin-type lectin" evidence="1">
    <location>
        <begin position="300"/>
        <end position="439"/>
    </location>
</feature>
<dbReference type="SUPFAM" id="SSF56219">
    <property type="entry name" value="DNase I-like"/>
    <property type="match status" value="1"/>
</dbReference>
<name>A0A292PRV1_9PEZI</name>
<dbReference type="EMBL" id="LN891068">
    <property type="protein sequence ID" value="CUS09854.1"/>
    <property type="molecule type" value="Genomic_DNA"/>
</dbReference>
<dbReference type="GO" id="GO:0046856">
    <property type="term" value="P:phosphatidylinositol dephosphorylation"/>
    <property type="evidence" value="ECO:0007669"/>
    <property type="project" value="InterPro"/>
</dbReference>
<dbReference type="InterPro" id="IPR001229">
    <property type="entry name" value="Jacalin-like_lectin_dom"/>
</dbReference>
<dbReference type="Proteomes" id="UP001412239">
    <property type="component" value="Unassembled WGS sequence"/>
</dbReference>
<accession>A0A292PRV1</accession>
<dbReference type="SMART" id="SM00915">
    <property type="entry name" value="Jacalin"/>
    <property type="match status" value="1"/>
</dbReference>
<protein>
    <recommendedName>
        <fullName evidence="1">Jacalin-type lectin domain-containing protein</fullName>
    </recommendedName>
</protein>
<dbReference type="Gene3D" id="2.100.10.30">
    <property type="entry name" value="Jacalin-like lectin domain"/>
    <property type="match status" value="1"/>
</dbReference>
<gene>
    <name evidence="2" type="ORF">GSTUAT00006079001</name>
</gene>
<dbReference type="Pfam" id="PF22669">
    <property type="entry name" value="Exo_endo_phos2"/>
    <property type="match status" value="1"/>
</dbReference>
<dbReference type="AlphaFoldDB" id="A0A292PRV1"/>
<dbReference type="GO" id="GO:0004767">
    <property type="term" value="F:sphingomyelin phosphodiesterase activity"/>
    <property type="evidence" value="ECO:0007669"/>
    <property type="project" value="InterPro"/>
</dbReference>
<evidence type="ECO:0000313" key="3">
    <source>
        <dbReference type="Proteomes" id="UP001412239"/>
    </source>
</evidence>
<evidence type="ECO:0000259" key="1">
    <source>
        <dbReference type="PROSITE" id="PS51752"/>
    </source>
</evidence>
<dbReference type="InterPro" id="IPR036691">
    <property type="entry name" value="Endo/exonu/phosph_ase_sf"/>
</dbReference>
<dbReference type="Gene3D" id="3.60.10.10">
    <property type="entry name" value="Endonuclease/exonuclease/phosphatase"/>
    <property type="match status" value="1"/>
</dbReference>
<reference evidence="2" key="1">
    <citation type="submission" date="2015-10" db="EMBL/GenBank/DDBJ databases">
        <authorList>
            <person name="Regsiter A."/>
            <person name="william w."/>
        </authorList>
    </citation>
    <scope>NUCLEOTIDE SEQUENCE</scope>
    <source>
        <strain evidence="2">Montdore</strain>
    </source>
</reference>
<dbReference type="GO" id="GO:0005737">
    <property type="term" value="C:cytoplasm"/>
    <property type="evidence" value="ECO:0007669"/>
    <property type="project" value="TreeGrafter"/>
</dbReference>
<dbReference type="PROSITE" id="PS51752">
    <property type="entry name" value="JACALIN_LECTIN"/>
    <property type="match status" value="1"/>
</dbReference>
<sequence length="439" mass="47700">MIRTWVISSLIFTAQAATYGYLKALVYNVAGLPDALSSSDPSENTPYISQRLGNYDLINVQEDFNHHKALYASDSHPHRTPTSGGVPWGDGLNTLSNFRFIDFTRTAWNDCYINSGDCLTPKGFTAMRMELYPHTWVDVYNFHTDAGSEAGDLNARRKNVDQIVEYMKTFSAGMPVVMMGDTNMRYTTISDSIRAFVSGVGAADAWVQYRKGGAPPEENGQALVCPFPFANTITDQPTLTACETVDKILYRSSPVLTLNVVDMTNEHRAFLHPTTGVPLSDHYPLSVTFEWSPGKLRLSDIAGGPHGNHYNDIPALSAGSITPTITTLTLSGGNRVDRISASYDSIDAITHGGGGGRALSITLDPGEAIVGVYACSGKKDGHTRVFYLKVTTSTTRTLEVGKTTDDCVNMAPPGNGFRVVGFWGRSGDEIDRVGVVWGK</sequence>
<dbReference type="InterPro" id="IPR000300">
    <property type="entry name" value="IPPc"/>
</dbReference>
<dbReference type="PANTHER" id="PTHR16320">
    <property type="entry name" value="SPHINGOMYELINASE FAMILY MEMBER"/>
    <property type="match status" value="1"/>
</dbReference>